<evidence type="ECO:0000313" key="2">
    <source>
        <dbReference type="Proteomes" id="UP000601587"/>
    </source>
</evidence>
<dbReference type="AlphaFoldDB" id="A0A9Q5BUW9"/>
<protein>
    <submittedName>
        <fullName evidence="1">Uncharacterized protein</fullName>
    </submittedName>
</protein>
<accession>A0A9Q5BUW9</accession>
<dbReference type="EMBL" id="WCGB01000003">
    <property type="protein sequence ID" value="NRN90731.1"/>
    <property type="molecule type" value="Genomic_DNA"/>
</dbReference>
<organism evidence="1 2">
    <name type="scientific">Lactobacillus helveticus</name>
    <name type="common">Lactobacillus suntoryeus</name>
    <dbReference type="NCBI Taxonomy" id="1587"/>
    <lineage>
        <taxon>Bacteria</taxon>
        <taxon>Bacillati</taxon>
        <taxon>Bacillota</taxon>
        <taxon>Bacilli</taxon>
        <taxon>Lactobacillales</taxon>
        <taxon>Lactobacillaceae</taxon>
        <taxon>Lactobacillus</taxon>
    </lineage>
</organism>
<gene>
    <name evidence="1" type="ORF">IMAU50013_00256</name>
</gene>
<dbReference type="Proteomes" id="UP000601587">
    <property type="component" value="Unassembled WGS sequence"/>
</dbReference>
<dbReference type="RefSeq" id="WP_014563073.1">
    <property type="nucleotide sequence ID" value="NZ_CP012381.1"/>
</dbReference>
<sequence>MVLLTGKDEKMLYPYIELPDETIITHSKIKPDNTVLINFEQPVENGFREAKIKLPSYKWLYNEGFSNEQIASFEDFAHKNSAVIYKYARLGGIDNNN</sequence>
<comment type="caution">
    <text evidence="1">The sequence shown here is derived from an EMBL/GenBank/DDBJ whole genome shotgun (WGS) entry which is preliminary data.</text>
</comment>
<proteinExistence type="predicted"/>
<evidence type="ECO:0000313" key="1">
    <source>
        <dbReference type="EMBL" id="NRN90731.1"/>
    </source>
</evidence>
<name>A0A9Q5BUW9_LACHE</name>
<reference evidence="1" key="1">
    <citation type="submission" date="2019-09" db="EMBL/GenBank/DDBJ databases">
        <title>Comparative genomic analysis of Lactobacillus helveticus.</title>
        <authorList>
            <person name="Zhang H."/>
            <person name="Chen Y."/>
            <person name="Zhong Z."/>
        </authorList>
    </citation>
    <scope>NUCLEOTIDE SEQUENCE</scope>
    <source>
        <strain evidence="1">IMAU50013</strain>
    </source>
</reference>